<dbReference type="Proteomes" id="UP000290545">
    <property type="component" value="Unassembled WGS sequence"/>
</dbReference>
<evidence type="ECO:0000256" key="8">
    <source>
        <dbReference type="PIRSR" id="PIRSR005091-3"/>
    </source>
</evidence>
<feature type="binding site" evidence="7">
    <location>
        <position position="440"/>
    </location>
    <ligand>
        <name>substrate</name>
    </ligand>
</feature>
<evidence type="ECO:0000256" key="1">
    <source>
        <dbReference type="ARBA" id="ARBA00004651"/>
    </source>
</evidence>
<feature type="transmembrane region" description="Helical" evidence="9">
    <location>
        <begin position="55"/>
        <end position="76"/>
    </location>
</feature>
<evidence type="ECO:0000256" key="9">
    <source>
        <dbReference type="SAM" id="Phobius"/>
    </source>
</evidence>
<dbReference type="InterPro" id="IPR000917">
    <property type="entry name" value="Sulfatase_N"/>
</dbReference>
<feature type="transmembrane region" description="Helical" evidence="9">
    <location>
        <begin position="179"/>
        <end position="198"/>
    </location>
</feature>
<gene>
    <name evidence="11" type="ORF">ESB13_06435</name>
</gene>
<feature type="binding site" evidence="8">
    <location>
        <position position="508"/>
    </location>
    <ligand>
        <name>Mn(2+)</name>
        <dbReference type="ChEBI" id="CHEBI:29035"/>
    </ligand>
</feature>
<keyword evidence="7" id="KW-0479">Metal-binding</keyword>
<accession>A0A4Q1DAY9</accession>
<dbReference type="PANTHER" id="PTHR47371">
    <property type="entry name" value="LIPOTEICHOIC ACID SYNTHASE"/>
    <property type="match status" value="1"/>
</dbReference>
<keyword evidence="3 9" id="KW-0812">Transmembrane</keyword>
<dbReference type="OrthoDB" id="9777768at2"/>
<dbReference type="SUPFAM" id="SSF53649">
    <property type="entry name" value="Alkaline phosphatase-like"/>
    <property type="match status" value="1"/>
</dbReference>
<dbReference type="GO" id="GO:0005886">
    <property type="term" value="C:plasma membrane"/>
    <property type="evidence" value="ECO:0007669"/>
    <property type="project" value="UniProtKB-SubCell"/>
</dbReference>
<evidence type="ECO:0000313" key="12">
    <source>
        <dbReference type="Proteomes" id="UP000290545"/>
    </source>
</evidence>
<sequence>MKNLKIPRYIRWIGELGIVFLLLMTLLRVALVYSFRTPSQKLTSLIDAYILGMRFDLRIVCIACLVLFLVGSLPWLHPLRKKWGKRVAFWLWSVFVIILTIFYMVDFANYAYLSQRMSATLLNYAEDTKISFGMAWQTYHLGWILLGLIVVVIAVLSIVRLTYNRVLSRPVYNNRRIQVAWAFGFFLLLALGIFGRVGQYPLRWSDAFDLESDYAANIALNPFQSFFSTLNFRGATYDETKLRANYNWISSYLGVDAPDSNSFRFDRQIAGAPVSAASPNVVLVICESFSAYKSSMYNNPLNTTPFFNQLCQQGVFFNRCFTPTYGTAKGVWATITGIPDVQWFKTASRNPAAVDQHSIINDFDNYEKYYFIGGSTSWANLRGVLNNNLSGLHLYEQDDYKAPKIDVWGISDKNLFLEANNVLKQQSKPFFAVIQTADNHRPYTIPEEDRQDFKKERVPMDSLLKYGFKTLDEFNAFRYTDYCFRKFMEEARKQPYFKNTIFVFVGDHGIAGDASAILPRAYTDQVLTAEHVPLLFYSPALLQPKKYDMIASQIDILPTVAGLCNITHSNTTLGRNLLDPKRLAADSGKSNCAFIIDTERKQIGVIKSPYFYSYGVNGNSFEQISNIVTDEKVVLTDSLRHQYRSMTNAFYETSRYLLLNNKKKLNK</sequence>
<protein>
    <recommendedName>
        <fullName evidence="10">Sulfatase N-terminal domain-containing protein</fullName>
    </recommendedName>
</protein>
<dbReference type="InterPro" id="IPR017850">
    <property type="entry name" value="Alkaline_phosphatase_core_sf"/>
</dbReference>
<feature type="domain" description="Sulfatase N-terminal" evidence="10">
    <location>
        <begin position="279"/>
        <end position="565"/>
    </location>
</feature>
<feature type="binding site" evidence="8">
    <location>
        <position position="327"/>
    </location>
    <ligand>
        <name>Mn(2+)</name>
        <dbReference type="ChEBI" id="CHEBI:29035"/>
    </ligand>
</feature>
<feature type="transmembrane region" description="Helical" evidence="9">
    <location>
        <begin position="141"/>
        <end position="159"/>
    </location>
</feature>
<keyword evidence="12" id="KW-1185">Reference proteome</keyword>
<feature type="transmembrane region" description="Helical" evidence="9">
    <location>
        <begin position="12"/>
        <end position="35"/>
    </location>
</feature>
<keyword evidence="2" id="KW-1003">Cell membrane</keyword>
<dbReference type="GO" id="GO:0046872">
    <property type="term" value="F:metal ion binding"/>
    <property type="evidence" value="ECO:0007669"/>
    <property type="project" value="UniProtKB-KW"/>
</dbReference>
<evidence type="ECO:0000256" key="6">
    <source>
        <dbReference type="PIRSR" id="PIRSR005091-1"/>
    </source>
</evidence>
<keyword evidence="4 9" id="KW-1133">Transmembrane helix</keyword>
<keyword evidence="7" id="KW-0464">Manganese</keyword>
<dbReference type="PIRSF" id="PIRSF005091">
    <property type="entry name" value="Mmb_sulf_HI1246"/>
    <property type="match status" value="1"/>
</dbReference>
<dbReference type="CDD" id="cd16015">
    <property type="entry name" value="LTA_synthase"/>
    <property type="match status" value="1"/>
</dbReference>
<evidence type="ECO:0000256" key="4">
    <source>
        <dbReference type="ARBA" id="ARBA00022989"/>
    </source>
</evidence>
<evidence type="ECO:0000256" key="2">
    <source>
        <dbReference type="ARBA" id="ARBA00022475"/>
    </source>
</evidence>
<evidence type="ECO:0000256" key="5">
    <source>
        <dbReference type="ARBA" id="ARBA00023136"/>
    </source>
</evidence>
<keyword evidence="5 9" id="KW-0472">Membrane</keyword>
<comment type="caution">
    <text evidence="11">The sequence shown here is derived from an EMBL/GenBank/DDBJ whole genome shotgun (WGS) entry which is preliminary data.</text>
</comment>
<organism evidence="11 12">
    <name type="scientific">Filimonas effusa</name>
    <dbReference type="NCBI Taxonomy" id="2508721"/>
    <lineage>
        <taxon>Bacteria</taxon>
        <taxon>Pseudomonadati</taxon>
        <taxon>Bacteroidota</taxon>
        <taxon>Chitinophagia</taxon>
        <taxon>Chitinophagales</taxon>
        <taxon>Chitinophagaceae</taxon>
        <taxon>Filimonas</taxon>
    </lineage>
</organism>
<dbReference type="PANTHER" id="PTHR47371:SF3">
    <property type="entry name" value="PHOSPHOGLYCEROL TRANSFERASE I"/>
    <property type="match status" value="1"/>
</dbReference>
<dbReference type="Pfam" id="PF00884">
    <property type="entry name" value="Sulfatase"/>
    <property type="match status" value="1"/>
</dbReference>
<comment type="subcellular location">
    <subcellularLocation>
        <location evidence="1">Cell membrane</location>
        <topology evidence="1">Multi-pass membrane protein</topology>
    </subcellularLocation>
</comment>
<dbReference type="EMBL" id="SDHZ01000001">
    <property type="protein sequence ID" value="RXK86440.1"/>
    <property type="molecule type" value="Genomic_DNA"/>
</dbReference>
<evidence type="ECO:0000256" key="3">
    <source>
        <dbReference type="ARBA" id="ARBA00022692"/>
    </source>
</evidence>
<dbReference type="RefSeq" id="WP_129002189.1">
    <property type="nucleotide sequence ID" value="NZ_SDHZ01000001.1"/>
</dbReference>
<evidence type="ECO:0000256" key="7">
    <source>
        <dbReference type="PIRSR" id="PIRSR005091-2"/>
    </source>
</evidence>
<name>A0A4Q1DAY9_9BACT</name>
<dbReference type="InterPro" id="IPR012160">
    <property type="entry name" value="LtaS-like"/>
</dbReference>
<reference evidence="11 12" key="1">
    <citation type="submission" date="2019-01" db="EMBL/GenBank/DDBJ databases">
        <title>Filimonas sp. strain TTM-71.</title>
        <authorList>
            <person name="Chen W.-M."/>
        </authorList>
    </citation>
    <scope>NUCLEOTIDE SEQUENCE [LARGE SCALE GENOMIC DNA]</scope>
    <source>
        <strain evidence="11 12">TTM-71</strain>
    </source>
</reference>
<proteinExistence type="predicted"/>
<dbReference type="Gene3D" id="3.40.720.10">
    <property type="entry name" value="Alkaline Phosphatase, subunit A"/>
    <property type="match status" value="1"/>
</dbReference>
<feature type="binding site" evidence="8">
    <location>
        <position position="287"/>
    </location>
    <ligand>
        <name>Mn(2+)</name>
        <dbReference type="ChEBI" id="CHEBI:29035"/>
    </ligand>
</feature>
<evidence type="ECO:0000259" key="10">
    <source>
        <dbReference type="Pfam" id="PF00884"/>
    </source>
</evidence>
<evidence type="ECO:0000313" key="11">
    <source>
        <dbReference type="EMBL" id="RXK86440.1"/>
    </source>
</evidence>
<feature type="active site" evidence="6">
    <location>
        <position position="327"/>
    </location>
</feature>
<dbReference type="AlphaFoldDB" id="A0A4Q1DAY9"/>
<dbReference type="InterPro" id="IPR050448">
    <property type="entry name" value="OpgB/LTA_synthase_biosynth"/>
</dbReference>
<feature type="binding site" evidence="8">
    <location>
        <position position="507"/>
    </location>
    <ligand>
        <name>Mn(2+)</name>
        <dbReference type="ChEBI" id="CHEBI:29035"/>
    </ligand>
</feature>
<feature type="transmembrane region" description="Helical" evidence="9">
    <location>
        <begin position="88"/>
        <end position="112"/>
    </location>
</feature>